<reference evidence="3 5" key="1">
    <citation type="submission" date="2015-08" db="EMBL/GenBank/DDBJ databases">
        <title>Thermococcus thioreducens DSM 14981 genome sequencing.</title>
        <authorList>
            <person name="Hong S.-J."/>
            <person name="Kim M.-C."/>
            <person name="Shin J.-H."/>
        </authorList>
    </citation>
    <scope>NUCLEOTIDE SEQUENCE [LARGE SCALE GENOMIC DNA]</scope>
    <source>
        <strain evidence="3 5">DSM 14981</strain>
    </source>
</reference>
<keyword evidence="1" id="KW-1133">Transmembrane helix</keyword>
<evidence type="ECO:0000313" key="2">
    <source>
        <dbReference type="EMBL" id="ASJ11670.1"/>
    </source>
</evidence>
<feature type="transmembrane region" description="Helical" evidence="1">
    <location>
        <begin position="156"/>
        <end position="174"/>
    </location>
</feature>
<proteinExistence type="predicted"/>
<evidence type="ECO:0000313" key="4">
    <source>
        <dbReference type="EMBL" id="SEW15869.1"/>
    </source>
</evidence>
<feature type="transmembrane region" description="Helical" evidence="1">
    <location>
        <begin position="40"/>
        <end position="59"/>
    </location>
</feature>
<feature type="transmembrane region" description="Helical" evidence="1">
    <location>
        <begin position="126"/>
        <end position="144"/>
    </location>
</feature>
<accession>A0A0Q2M3F2</accession>
<dbReference type="EMBL" id="FOIW01000002">
    <property type="protein sequence ID" value="SEW15869.1"/>
    <property type="molecule type" value="Genomic_DNA"/>
</dbReference>
<dbReference type="EMBL" id="CP015105">
    <property type="protein sequence ID" value="ASJ11670.1"/>
    <property type="molecule type" value="Genomic_DNA"/>
</dbReference>
<dbReference type="GeneID" id="33333088"/>
<feature type="transmembrane region" description="Helical" evidence="1">
    <location>
        <begin position="12"/>
        <end position="34"/>
    </location>
</feature>
<reference evidence="2 7" key="2">
    <citation type="submission" date="2016-04" db="EMBL/GenBank/DDBJ databases">
        <title>Complete genome sequence of Thermococcus thioreducens type strain OGL-20P.</title>
        <authorList>
            <person name="Oger P.M."/>
        </authorList>
    </citation>
    <scope>NUCLEOTIDE SEQUENCE [LARGE SCALE GENOMIC DNA]</scope>
    <source>
        <strain evidence="2 7">OGL-20P</strain>
    </source>
</reference>
<keyword evidence="1" id="KW-0472">Membrane</keyword>
<dbReference type="EMBL" id="LIXN01000007">
    <property type="protein sequence ID" value="KQH82593.1"/>
    <property type="molecule type" value="Genomic_DNA"/>
</dbReference>
<gene>
    <name evidence="2" type="ORF">A3L14_01660</name>
    <name evidence="3" type="ORF">AMR53_04775</name>
    <name evidence="4" type="ORF">SAMN05216170_1949</name>
</gene>
<feature type="transmembrane region" description="Helical" evidence="1">
    <location>
        <begin position="180"/>
        <end position="199"/>
    </location>
</feature>
<dbReference type="Proteomes" id="UP000182125">
    <property type="component" value="Unassembled WGS sequence"/>
</dbReference>
<reference evidence="4 6" key="3">
    <citation type="submission" date="2016-10" db="EMBL/GenBank/DDBJ databases">
        <authorList>
            <person name="de Groot N.N."/>
        </authorList>
    </citation>
    <scope>NUCLEOTIDE SEQUENCE [LARGE SCALE GENOMIC DNA]</scope>
    <source>
        <strain evidence="4 6">OGL-20</strain>
    </source>
</reference>
<evidence type="ECO:0000313" key="3">
    <source>
        <dbReference type="EMBL" id="KQH82593.1"/>
    </source>
</evidence>
<dbReference type="KEGG" id="ttd:A3L14_01660"/>
<dbReference type="RefSeq" id="WP_055429175.1">
    <property type="nucleotide sequence ID" value="NZ_CP015105.1"/>
</dbReference>
<dbReference type="STRING" id="277988.SAMN05216170_1949"/>
<evidence type="ECO:0000313" key="7">
    <source>
        <dbReference type="Proteomes" id="UP000250136"/>
    </source>
</evidence>
<evidence type="ECO:0000256" key="1">
    <source>
        <dbReference type="SAM" id="Phobius"/>
    </source>
</evidence>
<dbReference type="PATRIC" id="fig|277988.4.peg.999"/>
<evidence type="ECO:0000313" key="6">
    <source>
        <dbReference type="Proteomes" id="UP000182125"/>
    </source>
</evidence>
<dbReference type="AlphaFoldDB" id="A0A0Q2M3F2"/>
<organism evidence="3 5">
    <name type="scientific">Thermococcus thioreducens</name>
    <dbReference type="NCBI Taxonomy" id="277988"/>
    <lineage>
        <taxon>Archaea</taxon>
        <taxon>Methanobacteriati</taxon>
        <taxon>Methanobacteriota</taxon>
        <taxon>Thermococci</taxon>
        <taxon>Thermococcales</taxon>
        <taxon>Thermococcaceae</taxon>
        <taxon>Thermococcus</taxon>
    </lineage>
</organism>
<name>A0A0Q2M3F2_9EURY</name>
<keyword evidence="7" id="KW-1185">Reference proteome</keyword>
<feature type="transmembrane region" description="Helical" evidence="1">
    <location>
        <begin position="102"/>
        <end position="120"/>
    </location>
</feature>
<dbReference type="OrthoDB" id="374709at2157"/>
<dbReference type="Proteomes" id="UP000051862">
    <property type="component" value="Unassembled WGS sequence"/>
</dbReference>
<dbReference type="Proteomes" id="UP000250136">
    <property type="component" value="Chromosome"/>
</dbReference>
<protein>
    <submittedName>
        <fullName evidence="3">Uncharacterized protein</fullName>
    </submittedName>
</protein>
<keyword evidence="1" id="KW-0812">Transmembrane</keyword>
<sequence>MVRLRGAWPLSAPGIALFLRFVAVALLSSVGWVMENYGPAGYFALLLASAFLFGVSSGWKVEVSEKGLTLVYGFGILRVNAGEVLEVKNVGELKLGTLWKDLANSLLVPFFFMLLSFVLFGVKGFLVLPFVAYWLVLYWITLAFPVRTLKERMGRLFLLALLLPWALSAPFAASGMEFQWFGLSLFTSLIGFWFVLSWVSMEYVEVLVENGRFLIGCHDAERVIKALGGADGA</sequence>
<evidence type="ECO:0000313" key="5">
    <source>
        <dbReference type="Proteomes" id="UP000051862"/>
    </source>
</evidence>